<evidence type="ECO:0000256" key="2">
    <source>
        <dbReference type="ARBA" id="ARBA00004673"/>
    </source>
</evidence>
<dbReference type="OMA" id="RSMHGEY"/>
<keyword evidence="7" id="KW-1133">Transmembrane helix</keyword>
<organism evidence="8 9">
    <name type="scientific">Wolfiporia cocos (strain MD-104)</name>
    <name type="common">Brown rot fungus</name>
    <dbReference type="NCBI Taxonomy" id="742152"/>
    <lineage>
        <taxon>Eukaryota</taxon>
        <taxon>Fungi</taxon>
        <taxon>Dikarya</taxon>
        <taxon>Basidiomycota</taxon>
        <taxon>Agaricomycotina</taxon>
        <taxon>Agaricomycetes</taxon>
        <taxon>Polyporales</taxon>
        <taxon>Phaeolaceae</taxon>
        <taxon>Wolfiporia</taxon>
    </lineage>
</organism>
<evidence type="ECO:0000256" key="1">
    <source>
        <dbReference type="ARBA" id="ARBA00004434"/>
    </source>
</evidence>
<dbReference type="GO" id="GO:0045277">
    <property type="term" value="C:respiratory chain complex IV"/>
    <property type="evidence" value="ECO:0007669"/>
    <property type="project" value="UniProtKB-UniRule"/>
</dbReference>
<evidence type="ECO:0000313" key="8">
    <source>
        <dbReference type="EMBL" id="PCH41179.1"/>
    </source>
</evidence>
<evidence type="ECO:0000256" key="7">
    <source>
        <dbReference type="RuleBase" id="RU368123"/>
    </source>
</evidence>
<dbReference type="Gene3D" id="4.10.49.10">
    <property type="entry name" value="Cytochrome c oxidase subunit VIIc"/>
    <property type="match status" value="1"/>
</dbReference>
<evidence type="ECO:0000313" key="9">
    <source>
        <dbReference type="Proteomes" id="UP000218811"/>
    </source>
</evidence>
<dbReference type="InterPro" id="IPR036636">
    <property type="entry name" value="COX7C/Cox8_sf"/>
</dbReference>
<proteinExistence type="inferred from homology"/>
<comment type="similarity">
    <text evidence="3 7">Belongs to the cytochrome c oxidase VIIc family.</text>
</comment>
<gene>
    <name evidence="8" type="ORF">WOLCODRAFT_162868</name>
</gene>
<dbReference type="UniPathway" id="UPA00705"/>
<keyword evidence="4 7" id="KW-0999">Mitochondrion inner membrane</keyword>
<dbReference type="GO" id="GO:0005743">
    <property type="term" value="C:mitochondrial inner membrane"/>
    <property type="evidence" value="ECO:0007669"/>
    <property type="project" value="UniProtKB-SubCell"/>
</dbReference>
<evidence type="ECO:0000256" key="4">
    <source>
        <dbReference type="ARBA" id="ARBA00022792"/>
    </source>
</evidence>
<keyword evidence="7" id="KW-0809">Transit peptide</keyword>
<dbReference type="OrthoDB" id="9974841at2759"/>
<evidence type="ECO:0000256" key="3">
    <source>
        <dbReference type="ARBA" id="ARBA00010514"/>
    </source>
</evidence>
<keyword evidence="6 7" id="KW-0472">Membrane</keyword>
<dbReference type="AlphaFoldDB" id="A0A2H3JQU6"/>
<reference evidence="8 9" key="1">
    <citation type="journal article" date="2012" name="Science">
        <title>The Paleozoic origin of enzymatic lignin decomposition reconstructed from 31 fungal genomes.</title>
        <authorList>
            <person name="Floudas D."/>
            <person name="Binder M."/>
            <person name="Riley R."/>
            <person name="Barry K."/>
            <person name="Blanchette R.A."/>
            <person name="Henrissat B."/>
            <person name="Martinez A.T."/>
            <person name="Otillar R."/>
            <person name="Spatafora J.W."/>
            <person name="Yadav J.S."/>
            <person name="Aerts A."/>
            <person name="Benoit I."/>
            <person name="Boyd A."/>
            <person name="Carlson A."/>
            <person name="Copeland A."/>
            <person name="Coutinho P.M."/>
            <person name="de Vries R.P."/>
            <person name="Ferreira P."/>
            <person name="Findley K."/>
            <person name="Foster B."/>
            <person name="Gaskell J."/>
            <person name="Glotzer D."/>
            <person name="Gorecki P."/>
            <person name="Heitman J."/>
            <person name="Hesse C."/>
            <person name="Hori C."/>
            <person name="Igarashi K."/>
            <person name="Jurgens J.A."/>
            <person name="Kallen N."/>
            <person name="Kersten P."/>
            <person name="Kohler A."/>
            <person name="Kuees U."/>
            <person name="Kumar T.K.A."/>
            <person name="Kuo A."/>
            <person name="LaButti K."/>
            <person name="Larrondo L.F."/>
            <person name="Lindquist E."/>
            <person name="Ling A."/>
            <person name="Lombard V."/>
            <person name="Lucas S."/>
            <person name="Lundell T."/>
            <person name="Martin R."/>
            <person name="McLaughlin D.J."/>
            <person name="Morgenstern I."/>
            <person name="Morin E."/>
            <person name="Murat C."/>
            <person name="Nagy L.G."/>
            <person name="Nolan M."/>
            <person name="Ohm R.A."/>
            <person name="Patyshakuliyeva A."/>
            <person name="Rokas A."/>
            <person name="Ruiz-Duenas F.J."/>
            <person name="Sabat G."/>
            <person name="Salamov A."/>
            <person name="Samejima M."/>
            <person name="Schmutz J."/>
            <person name="Slot J.C."/>
            <person name="St John F."/>
            <person name="Stenlid J."/>
            <person name="Sun H."/>
            <person name="Sun S."/>
            <person name="Syed K."/>
            <person name="Tsang A."/>
            <person name="Wiebenga A."/>
            <person name="Young D."/>
            <person name="Pisabarro A."/>
            <person name="Eastwood D.C."/>
            <person name="Martin F."/>
            <person name="Cullen D."/>
            <person name="Grigoriev I.V."/>
            <person name="Hibbett D.S."/>
        </authorList>
    </citation>
    <scope>NUCLEOTIDE SEQUENCE [LARGE SCALE GENOMIC DNA]</scope>
    <source>
        <strain evidence="8 9">MD-104</strain>
    </source>
</reference>
<comment type="subunit">
    <text evidence="7">Component of the cytochrome c oxidase (complex IV, CIV), a multisubunit enzyme composed of a catalytic core of 3 subunits and several supernumerary subunits. The complex exists as a monomer or a dimer and forms supercomplexes (SCs) in the inner mitochondrial membrane with ubiquinol-cytochrome c oxidoreductase (cytochrome b-c1 complex, complex III, CIII).</text>
</comment>
<dbReference type="GO" id="GO:0006123">
    <property type="term" value="P:mitochondrial electron transport, cytochrome c to oxygen"/>
    <property type="evidence" value="ECO:0007669"/>
    <property type="project" value="UniProtKB-UniRule"/>
</dbReference>
<comment type="subcellular location">
    <subcellularLocation>
        <location evidence="1 7">Mitochondrion inner membrane</location>
        <topology evidence="1 7">Single-pass membrane protein</topology>
    </subcellularLocation>
</comment>
<comment type="pathway">
    <text evidence="2 7">Energy metabolism; oxidative phosphorylation.</text>
</comment>
<protein>
    <recommendedName>
        <fullName evidence="7">Cytochrome c oxidase subunit 8, mitochondrial</fullName>
    </recommendedName>
    <alternativeName>
        <fullName evidence="7">Cytochrome c oxidase polypeptide VIII</fullName>
    </alternativeName>
</protein>
<name>A0A2H3JQU6_WOLCO</name>
<dbReference type="InterPro" id="IPR004202">
    <property type="entry name" value="COX7C/Cox8"/>
</dbReference>
<sequence>MANGARLFSHAPRLRTMTLLARAGVPLRQAARRSPIATPARFSHGHAEFSPVPFTYKNRKLFAAKVAAYLVGGFAIPFVAAAYQLRKSS</sequence>
<dbReference type="Proteomes" id="UP000218811">
    <property type="component" value="Unassembled WGS sequence"/>
</dbReference>
<evidence type="ECO:0000256" key="5">
    <source>
        <dbReference type="ARBA" id="ARBA00023128"/>
    </source>
</evidence>
<dbReference type="EMBL" id="KB468113">
    <property type="protein sequence ID" value="PCH41179.1"/>
    <property type="molecule type" value="Genomic_DNA"/>
</dbReference>
<dbReference type="SUPFAM" id="SSF81427">
    <property type="entry name" value="Mitochondrial cytochrome c oxidase subunit VIIc (aka VIIIa)"/>
    <property type="match status" value="1"/>
</dbReference>
<dbReference type="STRING" id="742152.A0A2H3JQU6"/>
<evidence type="ECO:0000256" key="6">
    <source>
        <dbReference type="ARBA" id="ARBA00023136"/>
    </source>
</evidence>
<feature type="transmembrane region" description="Helical" evidence="7">
    <location>
        <begin position="66"/>
        <end position="85"/>
    </location>
</feature>
<dbReference type="Pfam" id="PF02935">
    <property type="entry name" value="COX7C"/>
    <property type="match status" value="1"/>
</dbReference>
<accession>A0A2H3JQU6</accession>
<keyword evidence="5 7" id="KW-0496">Mitochondrion</keyword>
<keyword evidence="7" id="KW-0812">Transmembrane</keyword>
<keyword evidence="9" id="KW-1185">Reference proteome</keyword>
<comment type="function">
    <text evidence="7">Component of the cytochrome c oxidase, the last enzyme in the mitochondrial electron transport chain which drives oxidative phosphorylation. The respiratory chain contains 3 multisubunit complexes succinate dehydrogenase (complex II, CII), ubiquinol-cytochrome c oxidoreductase (cytochrome b-c1 complex, complex III, CIII) and cytochrome c oxidase (complex IV, CIV), that cooperate to transfer electrons derived from NADH and succinate to molecular oxygen, creating an electrochemical gradient over the inner membrane that drives transmembrane transport and the ATP synthase. Cytochrome c oxidase is the component of the respiratory chain that catalyzes the reduction of oxygen to water. Electrons originating from reduced cytochrome c in the intermembrane space (IMS) are transferred via the dinuclear copper A center (CU(A)) of subunit 2 and heme A of subunit 1 to the active site in subunit 1, a binuclear center (BNC) formed by heme A3 and copper B (CU(B)). The BNC reduces molecular oxygen to 2 water molecules using 4 electrons from cytochrome c in the IMS and 4 protons from the mitochondrial matrix.</text>
</comment>